<organism evidence="1 2">
    <name type="scientific">Mesorhizobium huakuii</name>
    <dbReference type="NCBI Taxonomy" id="28104"/>
    <lineage>
        <taxon>Bacteria</taxon>
        <taxon>Pseudomonadati</taxon>
        <taxon>Pseudomonadota</taxon>
        <taxon>Alphaproteobacteria</taxon>
        <taxon>Hyphomicrobiales</taxon>
        <taxon>Phyllobacteriaceae</taxon>
        <taxon>Mesorhizobium</taxon>
    </lineage>
</organism>
<sequence length="97" mass="10927">MHNHPIELRDDLNYTLVKTIYEFGIVNVPILAAQLADRHGDLSFADAERLVLGFAQLYSAPVVFDRSGCDWRLKEPVGWDNDGLLLDIVQNEFGRAA</sequence>
<dbReference type="EMBL" id="CP050296">
    <property type="protein sequence ID" value="QND55908.1"/>
    <property type="molecule type" value="Genomic_DNA"/>
</dbReference>
<dbReference type="Proteomes" id="UP000515465">
    <property type="component" value="Chromosome"/>
</dbReference>
<dbReference type="RefSeq" id="WP_183461662.1">
    <property type="nucleotide sequence ID" value="NZ_CP050296.1"/>
</dbReference>
<proteinExistence type="predicted"/>
<evidence type="ECO:0000313" key="2">
    <source>
        <dbReference type="Proteomes" id="UP000515465"/>
    </source>
</evidence>
<dbReference type="AlphaFoldDB" id="A0A7G6SN26"/>
<accession>A0A7G6SN26</accession>
<evidence type="ECO:0000313" key="1">
    <source>
        <dbReference type="EMBL" id="QND55908.1"/>
    </source>
</evidence>
<gene>
    <name evidence="1" type="ORF">HB778_04010</name>
</gene>
<reference evidence="2" key="1">
    <citation type="journal article" date="2020" name="Mol. Plant Microbe">
        <title>Rhizobial microsymbionts of the narrowly endemic Oxytropis species growing in Kamchatka are characterized by significant genetic diversity and possess a set of genes that are associated with T3SS and T6SS secretion systems and can affect the development of symbiosis.</title>
        <authorList>
            <person name="Safronova V."/>
            <person name="Guro P."/>
            <person name="Sazanova A."/>
            <person name="Kuznetsova I."/>
            <person name="Belimov A."/>
            <person name="Yakubov V."/>
            <person name="Chirak E."/>
            <person name="Afonin A."/>
            <person name="Gogolev Y."/>
            <person name="Andronov E."/>
            <person name="Tikhonovich I."/>
        </authorList>
    </citation>
    <scope>NUCLEOTIDE SEQUENCE [LARGE SCALE GENOMIC DNA]</scope>
    <source>
        <strain evidence="2">583</strain>
    </source>
</reference>
<name>A0A7G6SN26_9HYPH</name>
<protein>
    <submittedName>
        <fullName evidence="1">Uncharacterized protein</fullName>
    </submittedName>
</protein>